<name>A0A0C9ZX29_9AGAM</name>
<keyword evidence="2" id="KW-1185">Reference proteome</keyword>
<dbReference type="HOGENOM" id="CLU_2942662_0_0_1"/>
<accession>A0A0C9ZX29</accession>
<reference evidence="2" key="2">
    <citation type="submission" date="2015-01" db="EMBL/GenBank/DDBJ databases">
        <title>Evolutionary Origins and Diversification of the Mycorrhizal Mutualists.</title>
        <authorList>
            <consortium name="DOE Joint Genome Institute"/>
            <consortium name="Mycorrhizal Genomics Consortium"/>
            <person name="Kohler A."/>
            <person name="Kuo A."/>
            <person name="Nagy L.G."/>
            <person name="Floudas D."/>
            <person name="Copeland A."/>
            <person name="Barry K.W."/>
            <person name="Cichocki N."/>
            <person name="Veneault-Fourrey C."/>
            <person name="LaButti K."/>
            <person name="Lindquist E.A."/>
            <person name="Lipzen A."/>
            <person name="Lundell T."/>
            <person name="Morin E."/>
            <person name="Murat C."/>
            <person name="Riley R."/>
            <person name="Ohm R."/>
            <person name="Sun H."/>
            <person name="Tunlid A."/>
            <person name="Henrissat B."/>
            <person name="Grigoriev I.V."/>
            <person name="Hibbett D.S."/>
            <person name="Martin F."/>
        </authorList>
    </citation>
    <scope>NUCLEOTIDE SEQUENCE [LARGE SCALE GENOMIC DNA]</scope>
    <source>
        <strain evidence="2">441</strain>
    </source>
</reference>
<sequence>MYDTEVPVIIAYGGGGNREPVKNEIMMATGGKRNKNLRTPYVHREIGGDQIDNTTVQDIQ</sequence>
<proteinExistence type="predicted"/>
<evidence type="ECO:0000313" key="2">
    <source>
        <dbReference type="Proteomes" id="UP000054018"/>
    </source>
</evidence>
<protein>
    <submittedName>
        <fullName evidence="1">Uncharacterized protein</fullName>
    </submittedName>
</protein>
<reference evidence="1 2" key="1">
    <citation type="submission" date="2014-04" db="EMBL/GenBank/DDBJ databases">
        <authorList>
            <consortium name="DOE Joint Genome Institute"/>
            <person name="Kuo A."/>
            <person name="Kohler A."/>
            <person name="Costa M.D."/>
            <person name="Nagy L.G."/>
            <person name="Floudas D."/>
            <person name="Copeland A."/>
            <person name="Barry K.W."/>
            <person name="Cichocki N."/>
            <person name="Veneault-Fourrey C."/>
            <person name="LaButti K."/>
            <person name="Lindquist E.A."/>
            <person name="Lipzen A."/>
            <person name="Lundell T."/>
            <person name="Morin E."/>
            <person name="Murat C."/>
            <person name="Sun H."/>
            <person name="Tunlid A."/>
            <person name="Henrissat B."/>
            <person name="Grigoriev I.V."/>
            <person name="Hibbett D.S."/>
            <person name="Martin F."/>
            <person name="Nordberg H.P."/>
            <person name="Cantor M.N."/>
            <person name="Hua S.X."/>
        </authorList>
    </citation>
    <scope>NUCLEOTIDE SEQUENCE [LARGE SCALE GENOMIC DNA]</scope>
    <source>
        <strain evidence="1 2">441</strain>
    </source>
</reference>
<organism evidence="1 2">
    <name type="scientific">Pisolithus microcarpus 441</name>
    <dbReference type="NCBI Taxonomy" id="765257"/>
    <lineage>
        <taxon>Eukaryota</taxon>
        <taxon>Fungi</taxon>
        <taxon>Dikarya</taxon>
        <taxon>Basidiomycota</taxon>
        <taxon>Agaricomycotina</taxon>
        <taxon>Agaricomycetes</taxon>
        <taxon>Agaricomycetidae</taxon>
        <taxon>Boletales</taxon>
        <taxon>Sclerodermatineae</taxon>
        <taxon>Pisolithaceae</taxon>
        <taxon>Pisolithus</taxon>
    </lineage>
</organism>
<dbReference type="EMBL" id="KN833700">
    <property type="protein sequence ID" value="KIK26792.1"/>
    <property type="molecule type" value="Genomic_DNA"/>
</dbReference>
<dbReference type="AlphaFoldDB" id="A0A0C9ZX29"/>
<dbReference type="Proteomes" id="UP000054018">
    <property type="component" value="Unassembled WGS sequence"/>
</dbReference>
<evidence type="ECO:0000313" key="1">
    <source>
        <dbReference type="EMBL" id="KIK26792.1"/>
    </source>
</evidence>
<gene>
    <name evidence="1" type="ORF">PISMIDRAFT_675734</name>
</gene>